<dbReference type="InterPro" id="IPR006471">
    <property type="entry name" value="Formate_DH_gsu"/>
</dbReference>
<evidence type="ECO:0000313" key="15">
    <source>
        <dbReference type="EMBL" id="APX22943.1"/>
    </source>
</evidence>
<keyword evidence="10 13" id="KW-1133">Transmembrane helix</keyword>
<evidence type="ECO:0000256" key="12">
    <source>
        <dbReference type="ARBA" id="ARBA00023136"/>
    </source>
</evidence>
<dbReference type="NCBIfam" id="TIGR01583">
    <property type="entry name" value="formate-DH-gamm"/>
    <property type="match status" value="1"/>
</dbReference>
<evidence type="ECO:0000256" key="13">
    <source>
        <dbReference type="SAM" id="Phobius"/>
    </source>
</evidence>
<dbReference type="SUPFAM" id="SSF81342">
    <property type="entry name" value="Transmembrane di-heme cytochromes"/>
    <property type="match status" value="1"/>
</dbReference>
<keyword evidence="11" id="KW-0408">Iron</keyword>
<evidence type="ECO:0000256" key="4">
    <source>
        <dbReference type="ARBA" id="ARBA00022448"/>
    </source>
</evidence>
<evidence type="ECO:0000256" key="10">
    <source>
        <dbReference type="ARBA" id="ARBA00022989"/>
    </source>
</evidence>
<feature type="transmembrane region" description="Helical" evidence="13">
    <location>
        <begin position="336"/>
        <end position="355"/>
    </location>
</feature>
<dbReference type="EC" id="1.2.1.2" evidence="15"/>
<feature type="transmembrane region" description="Helical" evidence="13">
    <location>
        <begin position="272"/>
        <end position="295"/>
    </location>
</feature>
<evidence type="ECO:0000259" key="14">
    <source>
        <dbReference type="Pfam" id="PF01292"/>
    </source>
</evidence>
<evidence type="ECO:0000256" key="11">
    <source>
        <dbReference type="ARBA" id="ARBA00023004"/>
    </source>
</evidence>
<keyword evidence="15" id="KW-0560">Oxidoreductase</keyword>
<dbReference type="GO" id="GO:0009326">
    <property type="term" value="C:formate dehydrogenase complex"/>
    <property type="evidence" value="ECO:0007669"/>
    <property type="project" value="InterPro"/>
</dbReference>
<keyword evidence="5" id="KW-1003">Cell membrane</keyword>
<feature type="transmembrane region" description="Helical" evidence="13">
    <location>
        <begin position="174"/>
        <end position="200"/>
    </location>
</feature>
<dbReference type="AlphaFoldDB" id="A0A1U7D4B1"/>
<keyword evidence="16" id="KW-1185">Reference proteome</keyword>
<dbReference type="OrthoDB" id="9790598at2"/>
<evidence type="ECO:0000256" key="9">
    <source>
        <dbReference type="ARBA" id="ARBA00022982"/>
    </source>
</evidence>
<organism evidence="15 16">
    <name type="scientific">Salipiger profundus</name>
    <dbReference type="NCBI Taxonomy" id="1229727"/>
    <lineage>
        <taxon>Bacteria</taxon>
        <taxon>Pseudomonadati</taxon>
        <taxon>Pseudomonadota</taxon>
        <taxon>Alphaproteobacteria</taxon>
        <taxon>Rhodobacterales</taxon>
        <taxon>Roseobacteraceae</taxon>
        <taxon>Salipiger</taxon>
    </lineage>
</organism>
<dbReference type="GO" id="GO:0005886">
    <property type="term" value="C:plasma membrane"/>
    <property type="evidence" value="ECO:0007669"/>
    <property type="project" value="UniProtKB-SubCell"/>
</dbReference>
<evidence type="ECO:0000256" key="2">
    <source>
        <dbReference type="ARBA" id="ARBA00004651"/>
    </source>
</evidence>
<name>A0A1U7D4B1_9RHOB</name>
<evidence type="ECO:0000256" key="5">
    <source>
        <dbReference type="ARBA" id="ARBA00022475"/>
    </source>
</evidence>
<keyword evidence="9" id="KW-0249">Electron transport</keyword>
<sequence length="403" mass="44889" precursor="true">MRHLLAFLILIGLFVALIVITRPDPATDAALAINRTATGGATTLEDILRRQNGQEVDNAYRQRDVAGNAENVLGMGPLGGSSDADLWRAMRFDKMEDPTVTTYDKVGRVLIQDNGMWWLDFRAGPLRTYGGLLLLGVIGVLAVFYFWRGRVRIQGGKTGHTVTRFEWIERFAHWLLAGSFLLLAVTGLLTLFGRAFIAPLLGKEINATLLEVSKLIHNNISWAFMLGLLMVFVMWVWHNIPDKTDIQWFKEAGGLVGDSHPPAKKFNGGQKIIFWSVILLGGSISLSGLSLLFPFDMPLMGKTFSFLHDIGAARWFGLDAFPAELTPQEEMQYTQLWHAIVGFGMMAVIIGHIYIGTIGMEGAFDAMGSGEVDENWAYQHHSIWYEKLERRGETDTDQATPAE</sequence>
<evidence type="ECO:0000256" key="7">
    <source>
        <dbReference type="ARBA" id="ARBA00022692"/>
    </source>
</evidence>
<dbReference type="GO" id="GO:0008863">
    <property type="term" value="F:formate dehydrogenase (NAD+) activity"/>
    <property type="evidence" value="ECO:0007669"/>
    <property type="project" value="InterPro"/>
</dbReference>
<dbReference type="Pfam" id="PF01292">
    <property type="entry name" value="Ni_hydr_CYTB"/>
    <property type="match status" value="1"/>
</dbReference>
<keyword evidence="7 13" id="KW-0812">Transmembrane</keyword>
<feature type="transmembrane region" description="Helical" evidence="13">
    <location>
        <begin position="220"/>
        <end position="240"/>
    </location>
</feature>
<dbReference type="InterPro" id="IPR011577">
    <property type="entry name" value="Cyt_b561_bac/Ni-Hgenase"/>
</dbReference>
<dbReference type="Gene3D" id="1.20.950.20">
    <property type="entry name" value="Transmembrane di-heme cytochromes, Chain C"/>
    <property type="match status" value="1"/>
</dbReference>
<dbReference type="GO" id="GO:0015944">
    <property type="term" value="P:formate oxidation"/>
    <property type="evidence" value="ECO:0007669"/>
    <property type="project" value="TreeGrafter"/>
</dbReference>
<dbReference type="Proteomes" id="UP000186559">
    <property type="component" value="Chromosome"/>
</dbReference>
<dbReference type="GO" id="GO:0046872">
    <property type="term" value="F:metal ion binding"/>
    <property type="evidence" value="ECO:0007669"/>
    <property type="project" value="UniProtKB-KW"/>
</dbReference>
<dbReference type="InterPro" id="IPR016174">
    <property type="entry name" value="Di-haem_cyt_TM"/>
</dbReference>
<dbReference type="GO" id="GO:0009055">
    <property type="term" value="F:electron transfer activity"/>
    <property type="evidence" value="ECO:0007669"/>
    <property type="project" value="InterPro"/>
</dbReference>
<keyword evidence="12 13" id="KW-0472">Membrane</keyword>
<feature type="domain" description="Cytochrome b561 bacterial/Ni-hydrogenase" evidence="14">
    <location>
        <begin position="164"/>
        <end position="369"/>
    </location>
</feature>
<dbReference type="STRING" id="1229727.Ga0080559_TMP2147"/>
<keyword evidence="8" id="KW-0479">Metal-binding</keyword>
<keyword evidence="4" id="KW-0813">Transport</keyword>
<dbReference type="PANTHER" id="PTHR30074">
    <property type="entry name" value="FORMATE DEHYDROGENASE, NITRATE-INDUCIBLE, CYTOCHROME B556 FDN SUBUNIT"/>
    <property type="match status" value="1"/>
</dbReference>
<dbReference type="GO" id="GO:0036397">
    <property type="term" value="F:formate dehydrogenase (quinone) activity"/>
    <property type="evidence" value="ECO:0007669"/>
    <property type="project" value="TreeGrafter"/>
</dbReference>
<dbReference type="GO" id="GO:0009061">
    <property type="term" value="P:anaerobic respiration"/>
    <property type="evidence" value="ECO:0007669"/>
    <property type="project" value="TreeGrafter"/>
</dbReference>
<evidence type="ECO:0000256" key="8">
    <source>
        <dbReference type="ARBA" id="ARBA00022723"/>
    </source>
</evidence>
<dbReference type="RefSeq" id="WP_076623128.1">
    <property type="nucleotide sequence ID" value="NZ_BMEW01000005.1"/>
</dbReference>
<proteinExistence type="inferred from homology"/>
<evidence type="ECO:0000256" key="1">
    <source>
        <dbReference type="ARBA" id="ARBA00001971"/>
    </source>
</evidence>
<accession>A0A1U7D4B1</accession>
<evidence type="ECO:0000256" key="3">
    <source>
        <dbReference type="ARBA" id="ARBA00010747"/>
    </source>
</evidence>
<dbReference type="KEGG" id="tpro:Ga0080559_TMP2147"/>
<comment type="cofactor">
    <cofactor evidence="1">
        <name>heme</name>
        <dbReference type="ChEBI" id="CHEBI:30413"/>
    </cofactor>
</comment>
<dbReference type="InterPro" id="IPR051817">
    <property type="entry name" value="FDH_cytochrome_b556_subunit"/>
</dbReference>
<dbReference type="GO" id="GO:0022904">
    <property type="term" value="P:respiratory electron transport chain"/>
    <property type="evidence" value="ECO:0007669"/>
    <property type="project" value="InterPro"/>
</dbReference>
<dbReference type="EMBL" id="CP014796">
    <property type="protein sequence ID" value="APX22943.1"/>
    <property type="molecule type" value="Genomic_DNA"/>
</dbReference>
<comment type="subcellular location">
    <subcellularLocation>
        <location evidence="2">Cell membrane</location>
        <topology evidence="2">Multi-pass membrane protein</topology>
    </subcellularLocation>
</comment>
<evidence type="ECO:0000313" key="16">
    <source>
        <dbReference type="Proteomes" id="UP000186559"/>
    </source>
</evidence>
<reference evidence="15 16" key="1">
    <citation type="submission" date="2016-03" db="EMBL/GenBank/DDBJ databases">
        <title>Deep-sea bacteria in the southern Pacific.</title>
        <authorList>
            <person name="Tang K."/>
        </authorList>
    </citation>
    <scope>NUCLEOTIDE SEQUENCE [LARGE SCALE GENOMIC DNA]</scope>
    <source>
        <strain evidence="15 16">JLT2016</strain>
    </source>
</reference>
<gene>
    <name evidence="15" type="ORF">Ga0080559_TMP2147</name>
</gene>
<keyword evidence="6" id="KW-0349">Heme</keyword>
<comment type="similarity">
    <text evidence="3">Belongs to the formate dehydrogenase gamma subunit family.</text>
</comment>
<protein>
    <submittedName>
        <fullName evidence="15">Formate dehydrogenase gamma subunit</fullName>
        <ecNumber evidence="15">1.2.1.2</ecNumber>
    </submittedName>
</protein>
<feature type="transmembrane region" description="Helical" evidence="13">
    <location>
        <begin position="126"/>
        <end position="147"/>
    </location>
</feature>
<dbReference type="PANTHER" id="PTHR30074:SF6">
    <property type="entry name" value="FORMATE DEHYDROGENASE GAMMA SUBUNIT"/>
    <property type="match status" value="1"/>
</dbReference>
<evidence type="ECO:0000256" key="6">
    <source>
        <dbReference type="ARBA" id="ARBA00022617"/>
    </source>
</evidence>